<dbReference type="PANTHER" id="PTHR32166:SF122">
    <property type="entry name" value="OS09G0499600 PROTEIN"/>
    <property type="match status" value="1"/>
</dbReference>
<dbReference type="GO" id="GO:0046983">
    <property type="term" value="F:protein dimerization activity"/>
    <property type="evidence" value="ECO:0007669"/>
    <property type="project" value="InterPro"/>
</dbReference>
<dbReference type="PANTHER" id="PTHR32166">
    <property type="entry name" value="OSJNBA0013A04.12 PROTEIN"/>
    <property type="match status" value="1"/>
</dbReference>
<dbReference type="AlphaFoldDB" id="A0AAE0CN80"/>
<reference evidence="2" key="1">
    <citation type="journal article" date="2023" name="Plant J.">
        <title>Genome sequences and population genomics provide insights into the demographic history, inbreeding, and mutation load of two 'living fossil' tree species of Dipteronia.</title>
        <authorList>
            <person name="Feng Y."/>
            <person name="Comes H.P."/>
            <person name="Chen J."/>
            <person name="Zhu S."/>
            <person name="Lu R."/>
            <person name="Zhang X."/>
            <person name="Li P."/>
            <person name="Qiu J."/>
            <person name="Olsen K.M."/>
            <person name="Qiu Y."/>
        </authorList>
    </citation>
    <scope>NUCLEOTIDE SEQUENCE</scope>
    <source>
        <strain evidence="2">KIB01</strain>
    </source>
</reference>
<accession>A0AAE0CN80</accession>
<evidence type="ECO:0000313" key="2">
    <source>
        <dbReference type="EMBL" id="KAK2657279.1"/>
    </source>
</evidence>
<evidence type="ECO:0000259" key="1">
    <source>
        <dbReference type="Pfam" id="PF04937"/>
    </source>
</evidence>
<sequence>MRVKLSSLILKPEGVRVHLPSAHEIRHKYLDIEYKEMKEYVDNFKNKWNKYDFTIMCDGWTGLTRLSIINFMVCCKSHTIFLKSVIKDHQYIYGLLKDVVKEFSEKNVVQIVTDNGSAFVKAIDWWVIFGNCAPSLCAIAVRILSQTSSSSACERNCSSDDQRTFDGNSGGKYDGDGGDEARGWDSGAGGWNAGATSWDVRAVRLGCWCNRLGMLMQVILIKIVVGNKEEQVKLMKII</sequence>
<organism evidence="2 3">
    <name type="scientific">Dipteronia dyeriana</name>
    <dbReference type="NCBI Taxonomy" id="168575"/>
    <lineage>
        <taxon>Eukaryota</taxon>
        <taxon>Viridiplantae</taxon>
        <taxon>Streptophyta</taxon>
        <taxon>Embryophyta</taxon>
        <taxon>Tracheophyta</taxon>
        <taxon>Spermatophyta</taxon>
        <taxon>Magnoliopsida</taxon>
        <taxon>eudicotyledons</taxon>
        <taxon>Gunneridae</taxon>
        <taxon>Pentapetalae</taxon>
        <taxon>rosids</taxon>
        <taxon>malvids</taxon>
        <taxon>Sapindales</taxon>
        <taxon>Sapindaceae</taxon>
        <taxon>Hippocastanoideae</taxon>
        <taxon>Acereae</taxon>
        <taxon>Dipteronia</taxon>
    </lineage>
</organism>
<dbReference type="InterPro" id="IPR007021">
    <property type="entry name" value="DUF659"/>
</dbReference>
<dbReference type="EMBL" id="JANJYI010000003">
    <property type="protein sequence ID" value="KAK2657279.1"/>
    <property type="molecule type" value="Genomic_DNA"/>
</dbReference>
<evidence type="ECO:0000313" key="3">
    <source>
        <dbReference type="Proteomes" id="UP001280121"/>
    </source>
</evidence>
<dbReference type="Proteomes" id="UP001280121">
    <property type="component" value="Unassembled WGS sequence"/>
</dbReference>
<proteinExistence type="predicted"/>
<dbReference type="Pfam" id="PF04937">
    <property type="entry name" value="DUF659"/>
    <property type="match status" value="1"/>
</dbReference>
<comment type="caution">
    <text evidence="2">The sequence shown here is derived from an EMBL/GenBank/DDBJ whole genome shotgun (WGS) entry which is preliminary data.</text>
</comment>
<keyword evidence="3" id="KW-1185">Reference proteome</keyword>
<gene>
    <name evidence="2" type="ORF">Ddye_010331</name>
</gene>
<feature type="domain" description="DUF659" evidence="1">
    <location>
        <begin position="20"/>
        <end position="122"/>
    </location>
</feature>
<protein>
    <recommendedName>
        <fullName evidence="1">DUF659 domain-containing protein</fullName>
    </recommendedName>
</protein>
<name>A0AAE0CN80_9ROSI</name>